<dbReference type="STRING" id="27349.A0A0L6UAA2"/>
<dbReference type="GO" id="GO:0045842">
    <property type="term" value="P:positive regulation of mitotic metaphase/anaphase transition"/>
    <property type="evidence" value="ECO:0007669"/>
    <property type="project" value="TreeGrafter"/>
</dbReference>
<evidence type="ECO:0000256" key="7">
    <source>
        <dbReference type="SAM" id="MobiDB-lite"/>
    </source>
</evidence>
<dbReference type="AlphaFoldDB" id="A0A0L6UAA2"/>
<feature type="region of interest" description="Disordered" evidence="7">
    <location>
        <begin position="711"/>
        <end position="737"/>
    </location>
</feature>
<protein>
    <recommendedName>
        <fullName evidence="2">Anaphase-promoting complex subunit 5</fullName>
    </recommendedName>
</protein>
<evidence type="ECO:0000256" key="3">
    <source>
        <dbReference type="ARBA" id="ARBA00022618"/>
    </source>
</evidence>
<keyword evidence="6" id="KW-0131">Cell cycle</keyword>
<dbReference type="GO" id="GO:0005680">
    <property type="term" value="C:anaphase-promoting complex"/>
    <property type="evidence" value="ECO:0007669"/>
    <property type="project" value="InterPro"/>
</dbReference>
<sequence length="765" mass="85999">MDSIDFLITELEIQPDSPIGLYVRRCRLHIAKLEFDQLSELAGQLKSFCATSKPHPDHFQSGGPQSIMTPSPGHGFPNSNPINHSLFAASAPPHDPDSQDIDPILQAYLDFTDSYAPDYNKSSNGLRKFYDIRSSISTAFSKDTSGKMSHLSGSNHQQALLSLAKFYFSFEAYPTAMDALEEATRLARLAGDRTIIDQCTCLRRRITYFSGLESGDGGVKSDQVPLTGPIQAQAGLQSLRNLGHFDQKGGSKGNPRASNSAGFHTNEWLYWDANEEIFSVFKSLSKVGPNFLPYMFCVRAEPMNHLHARLFRASRMRIGESAGMSAAALILHFTWPKDQGLLVLPSTAFLGLRSKREFGNYKLRFCLCWVLGQAGLCEIYENLALEVEDKESDKSQFWIEDRIKLISKSDVHCHRAMRLAKNGSFYQALLGLCDLIRDNGSDFQSFMFIHQTIFQIFRLKAKQDGDKHTLTNVAMLHQFHHHQSIFFPPTLGLDSSPSVHKQIEDLFDQAECFMKSGNYHAALCPIVSAISHADKMNLKLEQSKGIIMWSDVVLHLQQQPTTTSQLPHPATDDDDQGKPVTTSWVFNKIKQHHLFDLPGLHSSPILAADLLLVVARCRILDLFSPNHLNHPDQVYEVFDLFGWIDKLYQKTENLEGRKRVIGYQLILIEEAQMRIGDTSGQQGMGVFDNKFETSLVRHAEDLKNRWKGLCSDDDQRQQQADQNNLPKQKGEKGDASEPDQGFVSLDSLLVQVNVLFARASASRFL</sequence>
<name>A0A0L6UAA2_9BASI</name>
<dbReference type="Proteomes" id="UP000037035">
    <property type="component" value="Unassembled WGS sequence"/>
</dbReference>
<organism evidence="9 10">
    <name type="scientific">Puccinia sorghi</name>
    <dbReference type="NCBI Taxonomy" id="27349"/>
    <lineage>
        <taxon>Eukaryota</taxon>
        <taxon>Fungi</taxon>
        <taxon>Dikarya</taxon>
        <taxon>Basidiomycota</taxon>
        <taxon>Pucciniomycotina</taxon>
        <taxon>Pucciniomycetes</taxon>
        <taxon>Pucciniales</taxon>
        <taxon>Pucciniaceae</taxon>
        <taxon>Puccinia</taxon>
    </lineage>
</organism>
<evidence type="ECO:0000313" key="10">
    <source>
        <dbReference type="Proteomes" id="UP000037035"/>
    </source>
</evidence>
<keyword evidence="3" id="KW-0132">Cell division</keyword>
<dbReference type="GO" id="GO:0031145">
    <property type="term" value="P:anaphase-promoting complex-dependent catabolic process"/>
    <property type="evidence" value="ECO:0007669"/>
    <property type="project" value="TreeGrafter"/>
</dbReference>
<keyword evidence="4" id="KW-0498">Mitosis</keyword>
<dbReference type="InterPro" id="IPR026000">
    <property type="entry name" value="Apc5_dom"/>
</dbReference>
<dbReference type="VEuPathDB" id="FungiDB:VP01_807g9"/>
<dbReference type="EMBL" id="LAVV01013583">
    <property type="protein sequence ID" value="KNZ45479.1"/>
    <property type="molecule type" value="Genomic_DNA"/>
</dbReference>
<dbReference type="GO" id="GO:0051301">
    <property type="term" value="P:cell division"/>
    <property type="evidence" value="ECO:0007669"/>
    <property type="project" value="UniProtKB-KW"/>
</dbReference>
<accession>A0A0L6UAA2</accession>
<proteinExistence type="inferred from homology"/>
<dbReference type="Pfam" id="PF12862">
    <property type="entry name" value="ANAPC5"/>
    <property type="match status" value="1"/>
</dbReference>
<reference evidence="9 10" key="1">
    <citation type="submission" date="2015-08" db="EMBL/GenBank/DDBJ databases">
        <title>Next Generation Sequencing and Analysis of the Genome of Puccinia sorghi L Schw, the Causal Agent of Maize Common Rust.</title>
        <authorList>
            <person name="Rochi L."/>
            <person name="Burguener G."/>
            <person name="Darino M."/>
            <person name="Turjanski A."/>
            <person name="Kreff E."/>
            <person name="Dieguez M.J."/>
            <person name="Sacco F."/>
        </authorList>
    </citation>
    <scope>NUCLEOTIDE SEQUENCE [LARGE SCALE GENOMIC DNA]</scope>
    <source>
        <strain evidence="9 10">RO10H11247</strain>
    </source>
</reference>
<dbReference type="PANTHER" id="PTHR12830">
    <property type="entry name" value="ANAPHASE-PROMOTING COMPLEX SUBUNIT 5"/>
    <property type="match status" value="1"/>
</dbReference>
<gene>
    <name evidence="9" type="ORF">VP01_807g9</name>
</gene>
<evidence type="ECO:0000313" key="9">
    <source>
        <dbReference type="EMBL" id="KNZ45479.1"/>
    </source>
</evidence>
<dbReference type="InterPro" id="IPR037679">
    <property type="entry name" value="Apc5"/>
</dbReference>
<comment type="similarity">
    <text evidence="1">Belongs to the APC5 family.</text>
</comment>
<dbReference type="GO" id="GO:0070979">
    <property type="term" value="P:protein K11-linked ubiquitination"/>
    <property type="evidence" value="ECO:0007669"/>
    <property type="project" value="TreeGrafter"/>
</dbReference>
<feature type="domain" description="Anaphase-promoting complex subunit 5" evidence="8">
    <location>
        <begin position="116"/>
        <end position="198"/>
    </location>
</feature>
<keyword evidence="10" id="KW-1185">Reference proteome</keyword>
<evidence type="ECO:0000256" key="1">
    <source>
        <dbReference type="ARBA" id="ARBA00007450"/>
    </source>
</evidence>
<keyword evidence="5" id="KW-0833">Ubl conjugation pathway</keyword>
<evidence type="ECO:0000256" key="6">
    <source>
        <dbReference type="ARBA" id="ARBA00023306"/>
    </source>
</evidence>
<evidence type="ECO:0000259" key="8">
    <source>
        <dbReference type="Pfam" id="PF12862"/>
    </source>
</evidence>
<evidence type="ECO:0000256" key="4">
    <source>
        <dbReference type="ARBA" id="ARBA00022776"/>
    </source>
</evidence>
<evidence type="ECO:0000256" key="2">
    <source>
        <dbReference type="ARBA" id="ARBA00016066"/>
    </source>
</evidence>
<dbReference type="PANTHER" id="PTHR12830:SF9">
    <property type="entry name" value="ANAPHASE-PROMOTING COMPLEX SUBUNIT 5"/>
    <property type="match status" value="1"/>
</dbReference>
<dbReference type="OrthoDB" id="2504561at2759"/>
<evidence type="ECO:0000256" key="5">
    <source>
        <dbReference type="ARBA" id="ARBA00022786"/>
    </source>
</evidence>
<comment type="caution">
    <text evidence="9">The sequence shown here is derived from an EMBL/GenBank/DDBJ whole genome shotgun (WGS) entry which is preliminary data.</text>
</comment>